<dbReference type="Proteomes" id="UP000650582">
    <property type="component" value="Unassembled WGS sequence"/>
</dbReference>
<dbReference type="AlphaFoldDB" id="A0A8H7HBU9"/>
<name>A0A8H7HBU9_9AGAM</name>
<accession>A0A8H7HBU9</accession>
<sequence>MTRPHPPDDGSSHQEVSLVSLSASRPEDEIADDDDRLLEAVGRLPDRDSRIRRSSASIPSKLSEESSASSRLELGLGDGVAEKHKRGVGGVDMAAMEHVRVQIEQVGVAHLFTPG</sequence>
<evidence type="ECO:0000313" key="3">
    <source>
        <dbReference type="Proteomes" id="UP000650582"/>
    </source>
</evidence>
<gene>
    <name evidence="2" type="ORF">RHS04_02704</name>
</gene>
<evidence type="ECO:0000313" key="2">
    <source>
        <dbReference type="EMBL" id="KAF8682981.1"/>
    </source>
</evidence>
<protein>
    <submittedName>
        <fullName evidence="2">Uncharacterized protein</fullName>
    </submittedName>
</protein>
<reference evidence="2" key="1">
    <citation type="submission" date="2020-09" db="EMBL/GenBank/DDBJ databases">
        <title>Comparative genome analyses of four rice-infecting Rhizoctonia solani isolates reveal extensive enrichment of homogalacturonan modification genes.</title>
        <authorList>
            <person name="Lee D.-Y."/>
            <person name="Jeon J."/>
            <person name="Kim K.-T."/>
            <person name="Cheong K."/>
            <person name="Song H."/>
            <person name="Choi G."/>
            <person name="Ko J."/>
            <person name="Opiyo S.O."/>
            <person name="Zuo S."/>
            <person name="Madhav S."/>
            <person name="Lee Y.-H."/>
            <person name="Wang G.-L."/>
        </authorList>
    </citation>
    <scope>NUCLEOTIDE SEQUENCE</scope>
    <source>
        <strain evidence="2">AG1-IA YN-7</strain>
    </source>
</reference>
<feature type="region of interest" description="Disordered" evidence="1">
    <location>
        <begin position="49"/>
        <end position="71"/>
    </location>
</feature>
<proteinExistence type="predicted"/>
<dbReference type="EMBL" id="JACYCC010000035">
    <property type="protein sequence ID" value="KAF8682981.1"/>
    <property type="molecule type" value="Genomic_DNA"/>
</dbReference>
<evidence type="ECO:0000256" key="1">
    <source>
        <dbReference type="SAM" id="MobiDB-lite"/>
    </source>
</evidence>
<comment type="caution">
    <text evidence="2">The sequence shown here is derived from an EMBL/GenBank/DDBJ whole genome shotgun (WGS) entry which is preliminary data.</text>
</comment>
<feature type="compositionally biased region" description="Low complexity" evidence="1">
    <location>
        <begin position="54"/>
        <end position="71"/>
    </location>
</feature>
<organism evidence="2 3">
    <name type="scientific">Rhizoctonia solani</name>
    <dbReference type="NCBI Taxonomy" id="456999"/>
    <lineage>
        <taxon>Eukaryota</taxon>
        <taxon>Fungi</taxon>
        <taxon>Dikarya</taxon>
        <taxon>Basidiomycota</taxon>
        <taxon>Agaricomycotina</taxon>
        <taxon>Agaricomycetes</taxon>
        <taxon>Cantharellales</taxon>
        <taxon>Ceratobasidiaceae</taxon>
        <taxon>Rhizoctonia</taxon>
    </lineage>
</organism>